<name>A0A8X6XUJ0_9ARAC</name>
<accession>A0A8X6XUJ0</accession>
<evidence type="ECO:0000313" key="1">
    <source>
        <dbReference type="EMBL" id="GFY60487.1"/>
    </source>
</evidence>
<dbReference type="OrthoDB" id="6020750at2759"/>
<reference evidence="1" key="1">
    <citation type="submission" date="2020-08" db="EMBL/GenBank/DDBJ databases">
        <title>Multicomponent nature underlies the extraordinary mechanical properties of spider dragline silk.</title>
        <authorList>
            <person name="Kono N."/>
            <person name="Nakamura H."/>
            <person name="Mori M."/>
            <person name="Yoshida Y."/>
            <person name="Ohtoshi R."/>
            <person name="Malay A.D."/>
            <person name="Moran D.A.P."/>
            <person name="Tomita M."/>
            <person name="Numata K."/>
            <person name="Arakawa K."/>
        </authorList>
    </citation>
    <scope>NUCLEOTIDE SEQUENCE</scope>
</reference>
<dbReference type="AlphaFoldDB" id="A0A8X6XUJ0"/>
<proteinExistence type="predicted"/>
<dbReference type="PANTHER" id="PTHR22955">
    <property type="entry name" value="RETROTRANSPOSON"/>
    <property type="match status" value="1"/>
</dbReference>
<dbReference type="Proteomes" id="UP000886998">
    <property type="component" value="Unassembled WGS sequence"/>
</dbReference>
<sequence>MDVTQLKTRRKSLRTSFTLSAKVIEEELMKEVPDVDELSILKMQISDKFSRLEKCQRGISNKILEEETDELAYEEDFMKAEIYRNRFSELCAKIERLSVKETEKKEVDTGQVWRVLSPLVESCLPEDILLAFERSKNFKEDTLVEGRTLKLLMDFLKQEVKNDEMVELARNNFSAPVNQKKKEINKPDKFPSAATLVSTHDRNGTEWEELEVIEKIEEKGENSYYLPHRPIVKNDSIPTKIRPVFVASARVTGQSSLNDLLYKGPNLIEQIPDILDRFRSHCRVVFGVSSSPFLLAAVLVHLLENVPADDTQLGSKLELSFYVDNCVSGVNYIAQQEEFILRSKEILSPGCFNVRNWESNVETKHISKSTGTTKLLGIIWDLDKDTLKCKIDFENLSVRPIQRVFPLEVSGNDITSLPLRKVQQTDSSMNYPNPDTLKTTEQTHVTRCGRPVKKPNKLNLLTLNDVFD</sequence>
<comment type="caution">
    <text evidence="1">The sequence shown here is derived from an EMBL/GenBank/DDBJ whole genome shotgun (WGS) entry which is preliminary data.</text>
</comment>
<organism evidence="1 2">
    <name type="scientific">Trichonephila inaurata madagascariensis</name>
    <dbReference type="NCBI Taxonomy" id="2747483"/>
    <lineage>
        <taxon>Eukaryota</taxon>
        <taxon>Metazoa</taxon>
        <taxon>Ecdysozoa</taxon>
        <taxon>Arthropoda</taxon>
        <taxon>Chelicerata</taxon>
        <taxon>Arachnida</taxon>
        <taxon>Araneae</taxon>
        <taxon>Araneomorphae</taxon>
        <taxon>Entelegynae</taxon>
        <taxon>Araneoidea</taxon>
        <taxon>Nephilidae</taxon>
        <taxon>Trichonephila</taxon>
        <taxon>Trichonephila inaurata</taxon>
    </lineage>
</organism>
<gene>
    <name evidence="1" type="primary">AVEN_215988_1</name>
    <name evidence="1" type="ORF">TNIN_131891</name>
</gene>
<dbReference type="EMBL" id="BMAV01013174">
    <property type="protein sequence ID" value="GFY60487.1"/>
    <property type="molecule type" value="Genomic_DNA"/>
</dbReference>
<dbReference type="PANTHER" id="PTHR22955:SF66">
    <property type="entry name" value="INTEGRASE CATALYTIC DOMAIN-CONTAINING PROTEIN"/>
    <property type="match status" value="1"/>
</dbReference>
<protein>
    <submittedName>
        <fullName evidence="1">DUF1758 domain-containing protein</fullName>
    </submittedName>
</protein>
<keyword evidence="2" id="KW-1185">Reference proteome</keyword>
<evidence type="ECO:0000313" key="2">
    <source>
        <dbReference type="Proteomes" id="UP000886998"/>
    </source>
</evidence>